<dbReference type="AlphaFoldDB" id="A0A370KHQ5"/>
<proteinExistence type="predicted"/>
<evidence type="ECO:0000313" key="2">
    <source>
        <dbReference type="Proteomes" id="UP000254939"/>
    </source>
</evidence>
<protein>
    <submittedName>
        <fullName evidence="1">Uncharacterized protein</fullName>
    </submittedName>
</protein>
<gene>
    <name evidence="1" type="ORF">B5K06_26195</name>
</gene>
<sequence length="175" mass="19306">MSGGPALVNGHAIGVVYADAVNDSLAYLAPLSTIFRWMEKIFPPILFPQDSSGSIASVPVAGSLRFFDVPPAVIEVFARQFEENQVARTFLSNAMALRAANNPEGFKERQILVQPVEIAWNTSAVARWAKIFELCTQRSQRTVAALFFAGDAPESEFLAPSEREVFEKFKAKLMH</sequence>
<organism evidence="1 2">
    <name type="scientific">Rhizobium grahamii</name>
    <dbReference type="NCBI Taxonomy" id="1120045"/>
    <lineage>
        <taxon>Bacteria</taxon>
        <taxon>Pseudomonadati</taxon>
        <taxon>Pseudomonadota</taxon>
        <taxon>Alphaproteobacteria</taxon>
        <taxon>Hyphomicrobiales</taxon>
        <taxon>Rhizobiaceae</taxon>
        <taxon>Rhizobium/Agrobacterium group</taxon>
        <taxon>Rhizobium</taxon>
    </lineage>
</organism>
<comment type="caution">
    <text evidence="1">The sequence shown here is derived from an EMBL/GenBank/DDBJ whole genome shotgun (WGS) entry which is preliminary data.</text>
</comment>
<dbReference type="EMBL" id="NAAC01000033">
    <property type="protein sequence ID" value="RDJ05065.1"/>
    <property type="molecule type" value="Genomic_DNA"/>
</dbReference>
<name>A0A370KHQ5_9HYPH</name>
<accession>A0A370KHQ5</accession>
<reference evidence="1 2" key="1">
    <citation type="submission" date="2017-03" db="EMBL/GenBank/DDBJ databases">
        <title>Genome analysis of Rhizobial strains effectives or ineffectives for nitrogen fixation isolated from bean seeds.</title>
        <authorList>
            <person name="Peralta H."/>
            <person name="Aguilar-Vera A."/>
            <person name="Mora Y."/>
            <person name="Vargas-Lagunas C."/>
            <person name="Girard L."/>
            <person name="Mora J."/>
        </authorList>
    </citation>
    <scope>NUCLEOTIDE SEQUENCE [LARGE SCALE GENOMIC DNA]</scope>
    <source>
        <strain evidence="1 2">CCGM3</strain>
    </source>
</reference>
<evidence type="ECO:0000313" key="1">
    <source>
        <dbReference type="EMBL" id="RDJ05065.1"/>
    </source>
</evidence>
<dbReference type="Proteomes" id="UP000254939">
    <property type="component" value="Unassembled WGS sequence"/>
</dbReference>